<dbReference type="GO" id="GO:0055085">
    <property type="term" value="P:transmembrane transport"/>
    <property type="evidence" value="ECO:0007669"/>
    <property type="project" value="InterPro"/>
</dbReference>
<evidence type="ECO:0000256" key="4">
    <source>
        <dbReference type="ARBA" id="ARBA00022475"/>
    </source>
</evidence>
<dbReference type="NCBIfam" id="TIGR01352">
    <property type="entry name" value="tonB_Cterm"/>
    <property type="match status" value="1"/>
</dbReference>
<dbReference type="Gene3D" id="3.30.1150.10">
    <property type="match status" value="1"/>
</dbReference>
<dbReference type="Proteomes" id="UP000076830">
    <property type="component" value="Chromosome"/>
</dbReference>
<evidence type="ECO:0000256" key="8">
    <source>
        <dbReference type="ARBA" id="ARBA00022989"/>
    </source>
</evidence>
<evidence type="ECO:0000256" key="2">
    <source>
        <dbReference type="ARBA" id="ARBA00006555"/>
    </source>
</evidence>
<dbReference type="PROSITE" id="PS51257">
    <property type="entry name" value="PROKAR_LIPOPROTEIN"/>
    <property type="match status" value="1"/>
</dbReference>
<evidence type="ECO:0000256" key="6">
    <source>
        <dbReference type="ARBA" id="ARBA00022692"/>
    </source>
</evidence>
<dbReference type="GO" id="GO:0098797">
    <property type="term" value="C:plasma membrane protein complex"/>
    <property type="evidence" value="ECO:0007669"/>
    <property type="project" value="TreeGrafter"/>
</dbReference>
<keyword evidence="6" id="KW-0812">Transmembrane</keyword>
<keyword evidence="7" id="KW-0653">Protein transport</keyword>
<dbReference type="RefSeq" id="WP_067651388.1">
    <property type="nucleotide sequence ID" value="NZ_CP015249.1"/>
</dbReference>
<dbReference type="GO" id="GO:0031992">
    <property type="term" value="F:energy transducer activity"/>
    <property type="evidence" value="ECO:0007669"/>
    <property type="project" value="TreeGrafter"/>
</dbReference>
<dbReference type="InterPro" id="IPR051045">
    <property type="entry name" value="TonB-dependent_transducer"/>
</dbReference>
<evidence type="ECO:0000256" key="1">
    <source>
        <dbReference type="ARBA" id="ARBA00004383"/>
    </source>
</evidence>
<dbReference type="PANTHER" id="PTHR33446">
    <property type="entry name" value="PROTEIN TONB-RELATED"/>
    <property type="match status" value="1"/>
</dbReference>
<gene>
    <name evidence="11" type="ORF">I596_783</name>
</gene>
<evidence type="ECO:0000259" key="10">
    <source>
        <dbReference type="PROSITE" id="PS52015"/>
    </source>
</evidence>
<keyword evidence="9" id="KW-0472">Membrane</keyword>
<sequence length="219" mass="23093">MHATIRATATGWDWSRTGSLSATAVLHVAALALACIPAMLPDKLPSAAAPVLYWIEPVAPPPVVPLPPPPQPVPRPRPTPVVPAAPAAPIVVADAPLLAESHTISPVPAVSPAVVDTTASLASSSAVDGLLAYERVREPHYPPDALRRGEQGTVVLRVWVAVDGGVRRIEIARSSGWPRLDRAARDAVKLWRFRPPQKAGVATEGSGLVPIVFALPERR</sequence>
<dbReference type="Pfam" id="PF03544">
    <property type="entry name" value="TonB_C"/>
    <property type="match status" value="1"/>
</dbReference>
<name>A0A160DRL9_9GAMM</name>
<dbReference type="SUPFAM" id="SSF74653">
    <property type="entry name" value="TolA/TonB C-terminal domain"/>
    <property type="match status" value="1"/>
</dbReference>
<feature type="domain" description="TonB C-terminal" evidence="10">
    <location>
        <begin position="126"/>
        <end position="219"/>
    </location>
</feature>
<dbReference type="AlphaFoldDB" id="A0A160DRL9"/>
<proteinExistence type="inferred from homology"/>
<keyword evidence="12" id="KW-1185">Reference proteome</keyword>
<dbReference type="STRING" id="1300342.I596_783"/>
<reference evidence="11 12" key="1">
    <citation type="submission" date="2016-04" db="EMBL/GenBank/DDBJ databases">
        <title>Complete genome sequence of Dokdonella koreensis DS-123T.</title>
        <authorList>
            <person name="Kim J.F."/>
            <person name="Lee H."/>
            <person name="Kwak M.-J."/>
        </authorList>
    </citation>
    <scope>NUCLEOTIDE SEQUENCE [LARGE SCALE GENOMIC DNA]</scope>
    <source>
        <strain evidence="11 12">DS-123</strain>
    </source>
</reference>
<evidence type="ECO:0000256" key="9">
    <source>
        <dbReference type="ARBA" id="ARBA00023136"/>
    </source>
</evidence>
<evidence type="ECO:0000256" key="5">
    <source>
        <dbReference type="ARBA" id="ARBA00022519"/>
    </source>
</evidence>
<dbReference type="InterPro" id="IPR037682">
    <property type="entry name" value="TonB_C"/>
</dbReference>
<keyword evidence="4" id="KW-1003">Cell membrane</keyword>
<organism evidence="11 12">
    <name type="scientific">Dokdonella koreensis DS-123</name>
    <dbReference type="NCBI Taxonomy" id="1300342"/>
    <lineage>
        <taxon>Bacteria</taxon>
        <taxon>Pseudomonadati</taxon>
        <taxon>Pseudomonadota</taxon>
        <taxon>Gammaproteobacteria</taxon>
        <taxon>Lysobacterales</taxon>
        <taxon>Rhodanobacteraceae</taxon>
        <taxon>Dokdonella</taxon>
    </lineage>
</organism>
<dbReference type="EMBL" id="CP015249">
    <property type="protein sequence ID" value="ANB16819.1"/>
    <property type="molecule type" value="Genomic_DNA"/>
</dbReference>
<evidence type="ECO:0000256" key="7">
    <source>
        <dbReference type="ARBA" id="ARBA00022927"/>
    </source>
</evidence>
<dbReference type="PANTHER" id="PTHR33446:SF2">
    <property type="entry name" value="PROTEIN TONB"/>
    <property type="match status" value="1"/>
</dbReference>
<comment type="subcellular location">
    <subcellularLocation>
        <location evidence="1">Cell inner membrane</location>
        <topology evidence="1">Single-pass membrane protein</topology>
        <orientation evidence="1">Periplasmic side</orientation>
    </subcellularLocation>
</comment>
<dbReference type="InterPro" id="IPR006260">
    <property type="entry name" value="TonB/TolA_C"/>
</dbReference>
<comment type="similarity">
    <text evidence="2">Belongs to the TonB family.</text>
</comment>
<dbReference type="KEGG" id="dko:I596_783"/>
<evidence type="ECO:0000313" key="11">
    <source>
        <dbReference type="EMBL" id="ANB16819.1"/>
    </source>
</evidence>
<keyword evidence="5" id="KW-0997">Cell inner membrane</keyword>
<dbReference type="PROSITE" id="PS52015">
    <property type="entry name" value="TONB_CTD"/>
    <property type="match status" value="1"/>
</dbReference>
<keyword evidence="8" id="KW-1133">Transmembrane helix</keyword>
<accession>A0A160DRL9</accession>
<protein>
    <submittedName>
        <fullName evidence="11">Ferric siderophore transport system, periplasmic binding protein TonB</fullName>
    </submittedName>
</protein>
<evidence type="ECO:0000256" key="3">
    <source>
        <dbReference type="ARBA" id="ARBA00022448"/>
    </source>
</evidence>
<evidence type="ECO:0000313" key="12">
    <source>
        <dbReference type="Proteomes" id="UP000076830"/>
    </source>
</evidence>
<dbReference type="GO" id="GO:0015031">
    <property type="term" value="P:protein transport"/>
    <property type="evidence" value="ECO:0007669"/>
    <property type="project" value="UniProtKB-KW"/>
</dbReference>
<keyword evidence="3" id="KW-0813">Transport</keyword>